<evidence type="ECO:0000256" key="2">
    <source>
        <dbReference type="ARBA" id="ARBA00007857"/>
    </source>
</evidence>
<protein>
    <recommendedName>
        <fullName evidence="3">THO complex subunit 2</fullName>
    </recommendedName>
</protein>
<dbReference type="Pfam" id="PF11262">
    <property type="entry name" value="Tho2"/>
    <property type="match status" value="1"/>
</dbReference>
<feature type="compositionally biased region" description="Basic and acidic residues" evidence="6">
    <location>
        <begin position="1678"/>
        <end position="1688"/>
    </location>
</feature>
<feature type="coiled-coil region" evidence="5">
    <location>
        <begin position="1155"/>
        <end position="1207"/>
    </location>
</feature>
<evidence type="ECO:0000313" key="11">
    <source>
        <dbReference type="Proteomes" id="UP000268162"/>
    </source>
</evidence>
<dbReference type="GO" id="GO:0000445">
    <property type="term" value="C:THO complex part of transcription export complex"/>
    <property type="evidence" value="ECO:0007669"/>
    <property type="project" value="TreeGrafter"/>
</dbReference>
<dbReference type="PANTHER" id="PTHR21597">
    <property type="entry name" value="THO2 PROTEIN"/>
    <property type="match status" value="1"/>
</dbReference>
<proteinExistence type="inferred from homology"/>
<organism evidence="10 11">
    <name type="scientific">Dimargaris cristalligena</name>
    <dbReference type="NCBI Taxonomy" id="215637"/>
    <lineage>
        <taxon>Eukaryota</taxon>
        <taxon>Fungi</taxon>
        <taxon>Fungi incertae sedis</taxon>
        <taxon>Zoopagomycota</taxon>
        <taxon>Kickxellomycotina</taxon>
        <taxon>Dimargaritomycetes</taxon>
        <taxon>Dimargaritales</taxon>
        <taxon>Dimargaritaceae</taxon>
        <taxon>Dimargaris</taxon>
    </lineage>
</organism>
<feature type="compositionally biased region" description="Basic and acidic residues" evidence="6">
    <location>
        <begin position="1785"/>
        <end position="1797"/>
    </location>
</feature>
<feature type="compositionally biased region" description="Basic and acidic residues" evidence="6">
    <location>
        <begin position="1696"/>
        <end position="1710"/>
    </location>
</feature>
<dbReference type="PANTHER" id="PTHR21597:SF0">
    <property type="entry name" value="THO COMPLEX SUBUNIT 2"/>
    <property type="match status" value="1"/>
</dbReference>
<dbReference type="InterPro" id="IPR021726">
    <property type="entry name" value="THO_THOC2_N"/>
</dbReference>
<feature type="compositionally biased region" description="Basic and acidic residues" evidence="6">
    <location>
        <begin position="1607"/>
        <end position="1654"/>
    </location>
</feature>
<dbReference type="GO" id="GO:0003729">
    <property type="term" value="F:mRNA binding"/>
    <property type="evidence" value="ECO:0007669"/>
    <property type="project" value="TreeGrafter"/>
</dbReference>
<feature type="domain" description="THO complex subunitTHOC2 N-terminal" evidence="8">
    <location>
        <begin position="680"/>
        <end position="752"/>
    </location>
</feature>
<dbReference type="InterPro" id="IPR040007">
    <property type="entry name" value="Tho2"/>
</dbReference>
<feature type="compositionally biased region" description="Polar residues" evidence="6">
    <location>
        <begin position="1474"/>
        <end position="1487"/>
    </location>
</feature>
<dbReference type="GO" id="GO:0006397">
    <property type="term" value="P:mRNA processing"/>
    <property type="evidence" value="ECO:0007669"/>
    <property type="project" value="InterPro"/>
</dbReference>
<name>A0A4P9ZYS6_9FUNG</name>
<feature type="region of interest" description="Disordered" evidence="6">
    <location>
        <begin position="996"/>
        <end position="1050"/>
    </location>
</feature>
<evidence type="ECO:0000256" key="4">
    <source>
        <dbReference type="ARBA" id="ARBA00023242"/>
    </source>
</evidence>
<dbReference type="InterPro" id="IPR032302">
    <property type="entry name" value="THOC2_N"/>
</dbReference>
<feature type="compositionally biased region" description="Low complexity" evidence="6">
    <location>
        <begin position="1845"/>
        <end position="1859"/>
    </location>
</feature>
<keyword evidence="11" id="KW-1185">Reference proteome</keyword>
<feature type="compositionally biased region" description="Gly residues" evidence="6">
    <location>
        <begin position="2100"/>
        <end position="2110"/>
    </location>
</feature>
<evidence type="ECO:0000259" key="7">
    <source>
        <dbReference type="Pfam" id="PF11262"/>
    </source>
</evidence>
<evidence type="ECO:0000256" key="5">
    <source>
        <dbReference type="SAM" id="Coils"/>
    </source>
</evidence>
<dbReference type="STRING" id="215637.A0A4P9ZYS6"/>
<keyword evidence="5" id="KW-0175">Coiled coil</keyword>
<feature type="compositionally biased region" description="Low complexity" evidence="6">
    <location>
        <begin position="2111"/>
        <end position="2120"/>
    </location>
</feature>
<feature type="compositionally biased region" description="Pro residues" evidence="6">
    <location>
        <begin position="1463"/>
        <end position="1472"/>
    </location>
</feature>
<feature type="region of interest" description="Disordered" evidence="6">
    <location>
        <begin position="1456"/>
        <end position="2043"/>
    </location>
</feature>
<sequence>MHDELFQILTDCCRRQSRTPQGASEAITRLFPKAPAATVITEPLPPIVQEWIDLVWVLHLQSDELPAPSTSASEAQTPSQAVVPGLAPVADPSSATAPKELVVPSVPTRQLLVQLTQLTLSRNTHIPSEALKIRWEPAFLEALKLIPSAAQFNKKSVRINTGKLYRQSKFNLLREESEGFAKLVVVVNHAMATTHRSDSDESLAARMTPLWHRIQTLIGYFSLDPNRVADILLDIFIANVASHYPFFLQLFHQSSWFTPPVTAEGESTPLPPTATRPERLTQGHPKLAHLVGFKFRFYQESPDNLPAPPELYFTTALLLQHGLLALADIYPYLSPDDNEMGQQYEVFRVKMAEQASKAGTSLLASMPSLDEPMPSRPGATSDTKAGSADAPAAPKTEPKLPKVELLAALLAVGEMELALVIFRRLPRVAMGQPAVQDALNRCLHRLIDPYYQHVRAHQNMPIVPLSSSTSMSDSVEPVFDLKPSASSRSRREFFYPSWVDHVPTLAIPADLNPSTSTAVSVSATTPSPSTPSPSNDPFLATIWPWLTHLGLGLARDPTLITKFCRIGDWSLGQAAKHRSHAEFLALATVQDWLQWTRDYLLPSLSLNPNNPRLVSEIWEFMLHFPYTARYGCYGEWHTLAYTRYPELKPVKAQVISAARSNLRRLTVTNVQKVGKSLVEVIHANPTLVFAAMLQQIQVYDNLINPVVDSCKSMTPFGFDVLCFMLLDIITQPHKIHVKADGASVATWLRGLAVFTASLVRCYPEFDLPVYLNLIMRVLRCNQLTTLILFHELITKMSGIELLPASATPDRIQKLAGGDLLMSEGLAVVSMADSLGHSASERSALRLVHALRSLPNRSFTYRTAQNRFDSGWEIHRPLTPKEIRSFEWYYQPTLLTAFLVLMGQQKQVGVFHYADRKYPTKLLSNFYDLGKECLQQFDDFLRLHMPIQDYIRTVPNWLQLCQEYHVEPEVAWCFTRPILRYFTKLYYDQTESRRGLGLNQVTKSPEKAKEAAATAEPARTVPSPEMPSPEAPTTEPSNPTTVPESEPTSLSSAVANPWLPFLEPLYEQCSHVLPDRVWKHLTPQFYVAFWRFSLCDIYVPQGVYTETINKYRQKLKEAQQHQANQANRRYSGNQNRGSSSSSMATTTAPAPMAMTLATQTRDLAQLNEDIDRLGRESVVQSQVVRRNLRQAERESQHWFTQKAQLNNTSRSELVDEFLQTCLFPRVLYSATDAIFAARWIRHMHAWSTTHFWTLKLYEQIFQKLVGLVYLCSETEAHHLGRFLDDCLQLLFGWHQDAQLYQNEAIGEGLSGFRHTFTSAKAAVPAGNGGGTGTGSATTAAAPGGGGVVGGNAIPPDHLLQHGAFRRQLCRWHTQLATAFLQCLESPEYVHRRNAINILSRVKDRFPVIQESGTQLMEKVTAVRESENREDMKLLTLSYYSILQSNQPKWLSETQFKEGKAPGCNMPPPPPPPSQVLASTSAQAKPTSDTTTTTTGDYASGSGRRPTPSQASTANHRPRDGPGRNHLSAAASPWFPPSGNVNGGGSGGGPMVGGRPGDSSQSRGGAINRPRTEDRRPLTQSLFGHTAMGNGNREDSTGSPTTRAATENRSNRFHENHPSDPAGSRDARLSVGGRDRDRDRDRERERDRDRDEESRRGGSNRRPTDSKTPSESTSSRSGHKSSERSSSVERRHARKRLRSDTRDPAGDSEGSRMTRALSDRPPTTSTSTSASVTLESEVVTEGGSARTSTRVRSGRSGGSHSRATSPSSRSRGGGGSPPAASAFRTPGRSDRNGRPEARPTTDFSAASEGLSGANAIVVASGENYSSGGSGRRDQRRPARILTTEPNTESPLTVSSSLSVPSWTATAAVGQGTNPTIQSPPNPTGFKSDAHRIGRMSTLERRQLDEGTRRKLASASAPISTPTTPKMMGDRKEGGGGGAAGSTSGSTGSERKRRGDTQVSSSSRSEKRARGGDDSQPTTPSAHRKSFGKDRDRDRDPERERGRDSKDRNRHKDSADRERRRKSNPGGDSSVAGPTTGTGGGEGTVLSVTGSAVSIVNASQQSLSSPSLPSPSLPLNAKPDAHRNGGGHGSSTPSSHRDRTGGNRRGGGGGGGTSTPNPNPDTENPTKEGRDHKRRRDQAAETNGSQSHRHRGRRY</sequence>
<evidence type="ECO:0000256" key="1">
    <source>
        <dbReference type="ARBA" id="ARBA00004123"/>
    </source>
</evidence>
<feature type="compositionally biased region" description="Basic and acidic residues" evidence="6">
    <location>
        <begin position="1984"/>
        <end position="2015"/>
    </location>
</feature>
<dbReference type="EMBL" id="ML002318">
    <property type="protein sequence ID" value="RKP38904.1"/>
    <property type="molecule type" value="Genomic_DNA"/>
</dbReference>
<reference evidence="11" key="1">
    <citation type="journal article" date="2018" name="Nat. Microbiol.">
        <title>Leveraging single-cell genomics to expand the fungal tree of life.</title>
        <authorList>
            <person name="Ahrendt S.R."/>
            <person name="Quandt C.A."/>
            <person name="Ciobanu D."/>
            <person name="Clum A."/>
            <person name="Salamov A."/>
            <person name="Andreopoulos B."/>
            <person name="Cheng J.F."/>
            <person name="Woyke T."/>
            <person name="Pelin A."/>
            <person name="Henrissat B."/>
            <person name="Reynolds N.K."/>
            <person name="Benny G.L."/>
            <person name="Smith M.E."/>
            <person name="James T.Y."/>
            <person name="Grigoriev I.V."/>
        </authorList>
    </citation>
    <scope>NUCLEOTIDE SEQUENCE [LARGE SCALE GENOMIC DNA]</scope>
    <source>
        <strain evidence="11">RSA 468</strain>
    </source>
</reference>
<feature type="region of interest" description="Disordered" evidence="6">
    <location>
        <begin position="2055"/>
        <end position="2152"/>
    </location>
</feature>
<accession>A0A4P9ZYS6</accession>
<evidence type="ECO:0000256" key="6">
    <source>
        <dbReference type="SAM" id="MobiDB-lite"/>
    </source>
</evidence>
<feature type="region of interest" description="Disordered" evidence="6">
    <location>
        <begin position="365"/>
        <end position="396"/>
    </location>
</feature>
<dbReference type="GO" id="GO:0006406">
    <property type="term" value="P:mRNA export from nucleus"/>
    <property type="evidence" value="ECO:0007669"/>
    <property type="project" value="InterPro"/>
</dbReference>
<feature type="domain" description="THO complex subunitTHOC2 C-terminal" evidence="7">
    <location>
        <begin position="1077"/>
        <end position="1439"/>
    </location>
</feature>
<feature type="compositionally biased region" description="Gly residues" evidence="6">
    <location>
        <begin position="1539"/>
        <end position="1554"/>
    </location>
</feature>
<feature type="compositionally biased region" description="Low complexity" evidence="6">
    <location>
        <begin position="1010"/>
        <end position="1021"/>
    </location>
</feature>
<evidence type="ECO:0000256" key="3">
    <source>
        <dbReference type="ARBA" id="ARBA00019596"/>
    </source>
</evidence>
<feature type="compositionally biased region" description="Low complexity" evidence="6">
    <location>
        <begin position="1756"/>
        <end position="1768"/>
    </location>
</feature>
<feature type="compositionally biased region" description="Basic and acidic residues" evidence="6">
    <location>
        <begin position="1961"/>
        <end position="1970"/>
    </location>
</feature>
<comment type="similarity">
    <text evidence="2">Belongs to the THOC2 family.</text>
</comment>
<dbReference type="Proteomes" id="UP000268162">
    <property type="component" value="Unassembled WGS sequence"/>
</dbReference>
<evidence type="ECO:0000259" key="9">
    <source>
        <dbReference type="Pfam" id="PF16134"/>
    </source>
</evidence>
<dbReference type="InterPro" id="IPR021418">
    <property type="entry name" value="THO_THOC2_C"/>
</dbReference>
<feature type="compositionally biased region" description="Polar residues" evidence="6">
    <location>
        <begin position="1595"/>
        <end position="1606"/>
    </location>
</feature>
<keyword evidence="4" id="KW-0539">Nucleus</keyword>
<feature type="compositionally biased region" description="Low complexity" evidence="6">
    <location>
        <begin position="1664"/>
        <end position="1674"/>
    </location>
</feature>
<dbReference type="Pfam" id="PF16134">
    <property type="entry name" value="THOC2_N"/>
    <property type="match status" value="2"/>
</dbReference>
<feature type="domain" description="THO complex subunit 2 N-terminal" evidence="9">
    <location>
        <begin position="113"/>
        <end position="511"/>
    </location>
</feature>
<feature type="region of interest" description="Disordered" evidence="6">
    <location>
        <begin position="1114"/>
        <end position="1146"/>
    </location>
</feature>
<gene>
    <name evidence="10" type="ORF">BJ085DRAFT_36356</name>
</gene>
<comment type="subcellular location">
    <subcellularLocation>
        <location evidence="1">Nucleus</location>
    </subcellularLocation>
</comment>
<feature type="domain" description="THO complex subunit 2 N-terminal" evidence="9">
    <location>
        <begin position="544"/>
        <end position="674"/>
    </location>
</feature>
<evidence type="ECO:0000259" key="8">
    <source>
        <dbReference type="Pfam" id="PF11732"/>
    </source>
</evidence>
<feature type="compositionally biased region" description="Polar residues" evidence="6">
    <location>
        <begin position="1033"/>
        <end position="1050"/>
    </location>
</feature>
<feature type="compositionally biased region" description="Low complexity" evidence="6">
    <location>
        <begin position="1119"/>
        <end position="1146"/>
    </location>
</feature>
<feature type="compositionally biased region" description="Basic and acidic residues" evidence="6">
    <location>
        <begin position="1885"/>
        <end position="1906"/>
    </location>
</feature>
<feature type="compositionally biased region" description="Low complexity" evidence="6">
    <location>
        <begin position="1721"/>
        <end position="1749"/>
    </location>
</feature>
<dbReference type="Pfam" id="PF11732">
    <property type="entry name" value="Thoc2"/>
    <property type="match status" value="1"/>
</dbReference>
<evidence type="ECO:0000313" key="10">
    <source>
        <dbReference type="EMBL" id="RKP38904.1"/>
    </source>
</evidence>